<organism evidence="6 7">
    <name type="scientific">Vibrio ulleungensis</name>
    <dbReference type="NCBI Taxonomy" id="2807619"/>
    <lineage>
        <taxon>Bacteria</taxon>
        <taxon>Pseudomonadati</taxon>
        <taxon>Pseudomonadota</taxon>
        <taxon>Gammaproteobacteria</taxon>
        <taxon>Vibrionales</taxon>
        <taxon>Vibrionaceae</taxon>
        <taxon>Vibrio</taxon>
    </lineage>
</organism>
<evidence type="ECO:0000256" key="1">
    <source>
        <dbReference type="ARBA" id="ARBA00006442"/>
    </source>
</evidence>
<dbReference type="PRINTS" id="PR00469">
    <property type="entry name" value="PNDRDTASEII"/>
</dbReference>
<dbReference type="InterPro" id="IPR023753">
    <property type="entry name" value="FAD/NAD-binding_dom"/>
</dbReference>
<dbReference type="RefSeq" id="WP_205158076.1">
    <property type="nucleotide sequence ID" value="NZ_JAFEUM010000003.1"/>
</dbReference>
<dbReference type="InterPro" id="IPR036188">
    <property type="entry name" value="FAD/NAD-bd_sf"/>
</dbReference>
<evidence type="ECO:0000256" key="3">
    <source>
        <dbReference type="ARBA" id="ARBA00022827"/>
    </source>
</evidence>
<keyword evidence="4" id="KW-0560">Oxidoreductase</keyword>
<dbReference type="PANTHER" id="PTHR43735:SF3">
    <property type="entry name" value="FERROPTOSIS SUPPRESSOR PROTEIN 1"/>
    <property type="match status" value="1"/>
</dbReference>
<keyword evidence="2" id="KW-0285">Flavoprotein</keyword>
<sequence length="370" mass="40089">MNKTDYLIIGGGFAGAALAQRLAKQGIDTLLVDQKDYFEVTYATLRNAAAPDSMPASPRKRYSDFLDSAFKQASIDSLAPNHAVLDTGETIAFEHAIIATGSRYPSLPMAKSNQARSKQEREHELQSIHSELAAAKDILILGGGIVGVELAGEVAHAHPSANVTLAHNKSALLDTMKPKAQQLAHQQLTALGVTIETNRSYIAEDQHYRDTASGDITKPDLVLSAVGTLPNSEFMRTNLSTALDDRGYVKVNAHLQVEGFEHIYALGDVADTGSFKLGYIAGMQAEFLAKNIVAQRKNRSLKAYKPMTKLMALVPTGPKTGVVQLPFAVTKAKWLVNMKQKDLFIAKTYNGLETKPDAIDNNELSEALPT</sequence>
<evidence type="ECO:0000256" key="2">
    <source>
        <dbReference type="ARBA" id="ARBA00022630"/>
    </source>
</evidence>
<dbReference type="Gene3D" id="3.50.50.100">
    <property type="match status" value="1"/>
</dbReference>
<dbReference type="EMBL" id="JAFEUM010000003">
    <property type="protein sequence ID" value="MBM7036491.1"/>
    <property type="molecule type" value="Genomic_DNA"/>
</dbReference>
<evidence type="ECO:0000313" key="6">
    <source>
        <dbReference type="EMBL" id="MBM7036491.1"/>
    </source>
</evidence>
<evidence type="ECO:0000259" key="5">
    <source>
        <dbReference type="Pfam" id="PF07992"/>
    </source>
</evidence>
<comment type="caution">
    <text evidence="6">The sequence shown here is derived from an EMBL/GenBank/DDBJ whole genome shotgun (WGS) entry which is preliminary data.</text>
</comment>
<gene>
    <name evidence="6" type="ORF">JQC93_08725</name>
</gene>
<reference evidence="6 7" key="1">
    <citation type="submission" date="2021-02" db="EMBL/GenBank/DDBJ databases">
        <authorList>
            <person name="Park J.-S."/>
        </authorList>
    </citation>
    <scope>NUCLEOTIDE SEQUENCE [LARGE SCALE GENOMIC DNA]</scope>
    <source>
        <strain evidence="6 7">188UL20-2</strain>
    </source>
</reference>
<name>A0ABS2HHD5_9VIBR</name>
<keyword evidence="7" id="KW-1185">Reference proteome</keyword>
<evidence type="ECO:0000256" key="4">
    <source>
        <dbReference type="ARBA" id="ARBA00023002"/>
    </source>
</evidence>
<feature type="domain" description="FAD/NAD(P)-binding" evidence="5">
    <location>
        <begin position="5"/>
        <end position="285"/>
    </location>
</feature>
<dbReference type="PANTHER" id="PTHR43735">
    <property type="entry name" value="APOPTOSIS-INDUCING FACTOR 1"/>
    <property type="match status" value="1"/>
</dbReference>
<dbReference type="SUPFAM" id="SSF51905">
    <property type="entry name" value="FAD/NAD(P)-binding domain"/>
    <property type="match status" value="1"/>
</dbReference>
<dbReference type="Proteomes" id="UP000809621">
    <property type="component" value="Unassembled WGS sequence"/>
</dbReference>
<dbReference type="Pfam" id="PF07992">
    <property type="entry name" value="Pyr_redox_2"/>
    <property type="match status" value="1"/>
</dbReference>
<protein>
    <submittedName>
        <fullName evidence="6">FAD-dependent oxidoreductase</fullName>
    </submittedName>
</protein>
<dbReference type="PRINTS" id="PR00368">
    <property type="entry name" value="FADPNR"/>
</dbReference>
<accession>A0ABS2HHD5</accession>
<proteinExistence type="inferred from homology"/>
<keyword evidence="3" id="KW-0274">FAD</keyword>
<comment type="similarity">
    <text evidence="1">Belongs to the FAD-dependent oxidoreductase family.</text>
</comment>
<evidence type="ECO:0000313" key="7">
    <source>
        <dbReference type="Proteomes" id="UP000809621"/>
    </source>
</evidence>